<organism evidence="2 3">
    <name type="scientific">Pseudopedobacter beijingensis</name>
    <dbReference type="NCBI Taxonomy" id="1207056"/>
    <lineage>
        <taxon>Bacteria</taxon>
        <taxon>Pseudomonadati</taxon>
        <taxon>Bacteroidota</taxon>
        <taxon>Sphingobacteriia</taxon>
        <taxon>Sphingobacteriales</taxon>
        <taxon>Sphingobacteriaceae</taxon>
        <taxon>Pseudopedobacter</taxon>
    </lineage>
</organism>
<evidence type="ECO:0000313" key="3">
    <source>
        <dbReference type="Proteomes" id="UP001597118"/>
    </source>
</evidence>
<protein>
    <recommendedName>
        <fullName evidence="4">Por secretion system C-terminal sorting domain-containing protein</fullName>
    </recommendedName>
</protein>
<dbReference type="RefSeq" id="WP_379662379.1">
    <property type="nucleotide sequence ID" value="NZ_JBHUDG010000013.1"/>
</dbReference>
<feature type="signal peptide" evidence="1">
    <location>
        <begin position="1"/>
        <end position="19"/>
    </location>
</feature>
<sequence>MKKNLLLTMCMIAGISAYAQFTPGNLAVYRYGDGEFPMSNGQRVPVFIDEYTASGSYVKTIPISRTANGANYGLEGLALTSGGAYESEGYPVLSKDGSTLSIIGHNPDQAGQFVVATINAAGAVGANTLVVDAIGAPRSAVVEGTSVYFNGYDGGVRYKTVGTTDASVRVSSAQNAPRVLTIAETVLNGVTLAKIFAPDNQNNIPFADLITTSTSFKTNDFGGTTAPSNAHQVAVVKSPGSPARTLLYVIDDNGPVIRKYRSNLGGTSWLAKGDISVPAGTRSLTAVKTSTGVKIFFTTWGTPGSNDSRLYTVDDIFTDASDGDTNFAGMPELIATASANTTFRGVTLAPGTGVLPVTLTSFEAKNEGNIIKLNWLTAAEKNSSHFDILKSFNGIDFQKIGEVKATGNADSNTNYTFNDNNPFPGVNYYKLQQFDKDGKSEFYGPVQVTTTIEKTDFNIYASALKAIAEVSVYSATKQQGKIRILDINGQVLLEESLNLEKGYNKISLPVNRAKAGVQIAILNAQAEVITKKFVWQ</sequence>
<keyword evidence="3" id="KW-1185">Reference proteome</keyword>
<evidence type="ECO:0008006" key="4">
    <source>
        <dbReference type="Google" id="ProtNLM"/>
    </source>
</evidence>
<gene>
    <name evidence="2" type="ORF">ACFSAH_08950</name>
</gene>
<evidence type="ECO:0000256" key="1">
    <source>
        <dbReference type="SAM" id="SignalP"/>
    </source>
</evidence>
<evidence type="ECO:0000313" key="2">
    <source>
        <dbReference type="EMBL" id="MFD1630003.1"/>
    </source>
</evidence>
<keyword evidence="1" id="KW-0732">Signal</keyword>
<name>A0ABW4ICM6_9SPHI</name>
<feature type="chain" id="PRO_5047069558" description="Por secretion system C-terminal sorting domain-containing protein" evidence="1">
    <location>
        <begin position="20"/>
        <end position="536"/>
    </location>
</feature>
<accession>A0ABW4ICM6</accession>
<reference evidence="3" key="1">
    <citation type="journal article" date="2019" name="Int. J. Syst. Evol. Microbiol.">
        <title>The Global Catalogue of Microorganisms (GCM) 10K type strain sequencing project: providing services to taxonomists for standard genome sequencing and annotation.</title>
        <authorList>
            <consortium name="The Broad Institute Genomics Platform"/>
            <consortium name="The Broad Institute Genome Sequencing Center for Infectious Disease"/>
            <person name="Wu L."/>
            <person name="Ma J."/>
        </authorList>
    </citation>
    <scope>NUCLEOTIDE SEQUENCE [LARGE SCALE GENOMIC DNA]</scope>
    <source>
        <strain evidence="3">CCUG 53762</strain>
    </source>
</reference>
<comment type="caution">
    <text evidence="2">The sequence shown here is derived from an EMBL/GenBank/DDBJ whole genome shotgun (WGS) entry which is preliminary data.</text>
</comment>
<dbReference type="Proteomes" id="UP001597118">
    <property type="component" value="Unassembled WGS sequence"/>
</dbReference>
<proteinExistence type="predicted"/>
<dbReference type="EMBL" id="JBHUDG010000013">
    <property type="protein sequence ID" value="MFD1630003.1"/>
    <property type="molecule type" value="Genomic_DNA"/>
</dbReference>